<keyword evidence="7" id="KW-1185">Reference proteome</keyword>
<dbReference type="InterPro" id="IPR017853">
    <property type="entry name" value="GH"/>
</dbReference>
<comment type="similarity">
    <text evidence="4">Belongs to the glycosyl hydrolase 18 family.</text>
</comment>
<dbReference type="PANTHER" id="PTHR46476:SF3">
    <property type="entry name" value="CHITINASE 2-LIKE"/>
    <property type="match status" value="1"/>
</dbReference>
<dbReference type="Proteomes" id="UP001174677">
    <property type="component" value="Chromosome 1"/>
</dbReference>
<dbReference type="PANTHER" id="PTHR46476">
    <property type="entry name" value="CHITINASE 2-LIKE"/>
    <property type="match status" value="1"/>
</dbReference>
<organism evidence="6 7">
    <name type="scientific">Hevea brasiliensis</name>
    <name type="common">Para rubber tree</name>
    <name type="synonym">Siphonia brasiliensis</name>
    <dbReference type="NCBI Taxonomy" id="3981"/>
    <lineage>
        <taxon>Eukaryota</taxon>
        <taxon>Viridiplantae</taxon>
        <taxon>Streptophyta</taxon>
        <taxon>Embryophyta</taxon>
        <taxon>Tracheophyta</taxon>
        <taxon>Spermatophyta</taxon>
        <taxon>Magnoliopsida</taxon>
        <taxon>eudicotyledons</taxon>
        <taxon>Gunneridae</taxon>
        <taxon>Pentapetalae</taxon>
        <taxon>rosids</taxon>
        <taxon>fabids</taxon>
        <taxon>Malpighiales</taxon>
        <taxon>Euphorbiaceae</taxon>
        <taxon>Crotonoideae</taxon>
        <taxon>Micrandreae</taxon>
        <taxon>Hevea</taxon>
    </lineage>
</organism>
<keyword evidence="2 3" id="KW-0326">Glycosidase</keyword>
<evidence type="ECO:0000256" key="1">
    <source>
        <dbReference type="ARBA" id="ARBA00022801"/>
    </source>
</evidence>
<dbReference type="SUPFAM" id="SSF51445">
    <property type="entry name" value="(Trans)glycosidases"/>
    <property type="match status" value="1"/>
</dbReference>
<accession>A0ABQ9N8U1</accession>
<comment type="caution">
    <text evidence="6">The sequence shown here is derived from an EMBL/GenBank/DDBJ whole genome shotgun (WGS) entry which is preliminary data.</text>
</comment>
<evidence type="ECO:0000256" key="2">
    <source>
        <dbReference type="ARBA" id="ARBA00023295"/>
    </source>
</evidence>
<evidence type="ECO:0000256" key="3">
    <source>
        <dbReference type="RuleBase" id="RU000489"/>
    </source>
</evidence>
<evidence type="ECO:0000313" key="6">
    <source>
        <dbReference type="EMBL" id="KAJ9188926.1"/>
    </source>
</evidence>
<dbReference type="Gene3D" id="3.20.20.80">
    <property type="entry name" value="Glycosidases"/>
    <property type="match status" value="1"/>
</dbReference>
<name>A0ABQ9N8U1_HEVBR</name>
<feature type="domain" description="GH18" evidence="5">
    <location>
        <begin position="117"/>
        <end position="198"/>
    </location>
</feature>
<evidence type="ECO:0000256" key="4">
    <source>
        <dbReference type="RuleBase" id="RU004453"/>
    </source>
</evidence>
<dbReference type="PROSITE" id="PS01095">
    <property type="entry name" value="GH18_1"/>
    <property type="match status" value="1"/>
</dbReference>
<evidence type="ECO:0000313" key="7">
    <source>
        <dbReference type="Proteomes" id="UP001174677"/>
    </source>
</evidence>
<dbReference type="InterPro" id="IPR001223">
    <property type="entry name" value="Glyco_hydro18_cat"/>
</dbReference>
<keyword evidence="1 3" id="KW-0378">Hydrolase</keyword>
<reference evidence="6" key="1">
    <citation type="journal article" date="2023" name="Plant Biotechnol. J.">
        <title>Chromosome-level wild Hevea brasiliensis genome provides new tools for genomic-assisted breeding and valuable loci to elevate rubber yield.</title>
        <authorList>
            <person name="Cheng H."/>
            <person name="Song X."/>
            <person name="Hu Y."/>
            <person name="Wu T."/>
            <person name="Yang Q."/>
            <person name="An Z."/>
            <person name="Feng S."/>
            <person name="Deng Z."/>
            <person name="Wu W."/>
            <person name="Zeng X."/>
            <person name="Tu M."/>
            <person name="Wang X."/>
            <person name="Huang H."/>
        </authorList>
    </citation>
    <scope>NUCLEOTIDE SEQUENCE</scope>
    <source>
        <strain evidence="6">MT/VB/25A 57/8</strain>
    </source>
</reference>
<protein>
    <recommendedName>
        <fullName evidence="5">GH18 domain-containing protein</fullName>
    </recommendedName>
</protein>
<dbReference type="Pfam" id="PF00704">
    <property type="entry name" value="Glyco_hydro_18"/>
    <property type="match status" value="1"/>
</dbReference>
<sequence length="292" mass="32851">MKGGFCSISNKHGYNISYPSPPSSLFTFSSFQAATTNSRLFREYIGAEGKGVRFTYVPANPNVEVHFILSFAIDYSSSSNPFPTNGDFIVSSIKASHANVKVAMSLGRDTIKGQDVFVRKYKLDGIDIDYEHLSTDSDTFAECIGRLLFYLEEKRILSFASMAPYNDHSVQPYYLALWKKYGHVIDYVNFLFYAYPNETSVPQFMKYIQTQNSNYGGGTVLLSFGTDESGGLYPQNGFFDACSSLRGMNKLHGIFLFGLRSTPRSQGFIMKSSHRTFWLTQNDLSNRLLDSV</sequence>
<dbReference type="EMBL" id="JARPOI010000001">
    <property type="protein sequence ID" value="KAJ9188926.1"/>
    <property type="molecule type" value="Genomic_DNA"/>
</dbReference>
<evidence type="ECO:0000259" key="5">
    <source>
        <dbReference type="Pfam" id="PF00704"/>
    </source>
</evidence>
<gene>
    <name evidence="6" type="ORF">P3X46_000276</name>
</gene>
<proteinExistence type="inferred from homology"/>
<dbReference type="InterPro" id="IPR001579">
    <property type="entry name" value="Glyco_hydro_18_chit_AS"/>
</dbReference>